<evidence type="ECO:0000256" key="3">
    <source>
        <dbReference type="ARBA" id="ARBA00022490"/>
    </source>
</evidence>
<dbReference type="EMBL" id="GHES01039957">
    <property type="protein sequence ID" value="MPA70516.1"/>
    <property type="molecule type" value="Transcribed_RNA"/>
</dbReference>
<dbReference type="PANTHER" id="PTHR18829:SF0">
    <property type="entry name" value="PROTEIN YAE1 HOMOLOG"/>
    <property type="match status" value="1"/>
</dbReference>
<sequence length="219" mass="24539">MEGSLADELYSETLRLSNVELGQTSTAKSKQCDSNDCDGDDWWHEDGSSWEDSNEELDKASDLDREWQKRRQQFHTIGYRDGLTAGKEASAQEGFNIGFKESVHVGYNWGLVRGVTSALSCLPDELKEMLVETQEKRNKFWCLNESVHSLSTADALKLFHDDILTNKSVEQSEDAEPSSRKADLHDQGLDGSLLGSYHGELQSLLLESPAIEVHLEMGQ</sequence>
<feature type="domain" description="Essential protein Yae1 N-terminal" evidence="5">
    <location>
        <begin position="78"/>
        <end position="115"/>
    </location>
</feature>
<reference evidence="6" key="1">
    <citation type="submission" date="2019-08" db="EMBL/GenBank/DDBJ databases">
        <title>Reference gene set and small RNA set construction with multiple tissues from Davidia involucrata Baill.</title>
        <authorList>
            <person name="Yang H."/>
            <person name="Zhou C."/>
            <person name="Li G."/>
            <person name="Wang J."/>
            <person name="Gao P."/>
            <person name="Wang M."/>
            <person name="Wang R."/>
            <person name="Zhao Y."/>
        </authorList>
    </citation>
    <scope>NUCLEOTIDE SEQUENCE</scope>
    <source>
        <tissue evidence="6">Mixed with DoveR01_LX</tissue>
    </source>
</reference>
<dbReference type="InterPro" id="IPR019191">
    <property type="entry name" value="Essential_protein_Yae1_N"/>
</dbReference>
<evidence type="ECO:0000256" key="4">
    <source>
        <dbReference type="ARBA" id="ARBA00023242"/>
    </source>
</evidence>
<evidence type="ECO:0000256" key="2">
    <source>
        <dbReference type="ARBA" id="ARBA00004496"/>
    </source>
</evidence>
<dbReference type="Pfam" id="PF09811">
    <property type="entry name" value="Yae1_N"/>
    <property type="match status" value="1"/>
</dbReference>
<keyword evidence="3" id="KW-0963">Cytoplasm</keyword>
<dbReference type="GO" id="GO:0005737">
    <property type="term" value="C:cytoplasm"/>
    <property type="evidence" value="ECO:0007669"/>
    <property type="project" value="UniProtKB-SubCell"/>
</dbReference>
<evidence type="ECO:0000259" key="5">
    <source>
        <dbReference type="Pfam" id="PF09811"/>
    </source>
</evidence>
<dbReference type="InterPro" id="IPR038881">
    <property type="entry name" value="Yae1-like"/>
</dbReference>
<dbReference type="AlphaFoldDB" id="A0A5B7BR35"/>
<name>A0A5B7BR35_DAVIN</name>
<accession>A0A5B7BR35</accession>
<evidence type="ECO:0000256" key="1">
    <source>
        <dbReference type="ARBA" id="ARBA00004123"/>
    </source>
</evidence>
<gene>
    <name evidence="6" type="ORF">Din_039957</name>
</gene>
<proteinExistence type="predicted"/>
<organism evidence="6">
    <name type="scientific">Davidia involucrata</name>
    <name type="common">Dove tree</name>
    <dbReference type="NCBI Taxonomy" id="16924"/>
    <lineage>
        <taxon>Eukaryota</taxon>
        <taxon>Viridiplantae</taxon>
        <taxon>Streptophyta</taxon>
        <taxon>Embryophyta</taxon>
        <taxon>Tracheophyta</taxon>
        <taxon>Spermatophyta</taxon>
        <taxon>Magnoliopsida</taxon>
        <taxon>eudicotyledons</taxon>
        <taxon>Gunneridae</taxon>
        <taxon>Pentapetalae</taxon>
        <taxon>asterids</taxon>
        <taxon>Cornales</taxon>
        <taxon>Nyssaceae</taxon>
        <taxon>Davidia</taxon>
    </lineage>
</organism>
<dbReference type="GO" id="GO:0005634">
    <property type="term" value="C:nucleus"/>
    <property type="evidence" value="ECO:0007669"/>
    <property type="project" value="UniProtKB-SubCell"/>
</dbReference>
<protein>
    <recommendedName>
        <fullName evidence="5">Essential protein Yae1 N-terminal domain-containing protein</fullName>
    </recommendedName>
</protein>
<evidence type="ECO:0000313" key="6">
    <source>
        <dbReference type="EMBL" id="MPA70516.1"/>
    </source>
</evidence>
<keyword evidence="4" id="KW-0539">Nucleus</keyword>
<comment type="subcellular location">
    <subcellularLocation>
        <location evidence="2">Cytoplasm</location>
    </subcellularLocation>
    <subcellularLocation>
        <location evidence="1">Nucleus</location>
    </subcellularLocation>
</comment>
<dbReference type="PANTHER" id="PTHR18829">
    <property type="entry name" value="PROTEIN YAE1 HOMOLOG"/>
    <property type="match status" value="1"/>
</dbReference>